<evidence type="ECO:0000313" key="1">
    <source>
        <dbReference type="EMBL" id="MED6156566.1"/>
    </source>
</evidence>
<sequence length="292" mass="33844">MVNLGFDQIISFKAKEISNDSPVYLEEVEAYGFSVKDNIDLVKGEGFCSTGGLNYFVYEDFQYLKSQWEDQALDEKRLGDYVLDYLFGIQDIHDLNQYIGNFRWENFAICNDRGRLLGVYGKSTEDLTPTERKLKQMADLVCFAETIERFIDPLPIMFAKFLAFIKNQKSWDTLCNHPYVSNYMEKLQSYVAVFNALEGSHPSVKNRLNNTILANLSSGLIWTTKAQNTMLEIFLTGSNYVDNDPMEFLRFACNCWHHMVQLQGEFLEVAEKVANELDNFCPSFMQDWKRRA</sequence>
<protein>
    <recommendedName>
        <fullName evidence="3">DUF4037 domain-containing protein</fullName>
    </recommendedName>
</protein>
<name>A0ABU6U8S1_9FABA</name>
<keyword evidence="2" id="KW-1185">Reference proteome</keyword>
<evidence type="ECO:0008006" key="3">
    <source>
        <dbReference type="Google" id="ProtNLM"/>
    </source>
</evidence>
<evidence type="ECO:0000313" key="2">
    <source>
        <dbReference type="Proteomes" id="UP001341840"/>
    </source>
</evidence>
<dbReference type="Proteomes" id="UP001341840">
    <property type="component" value="Unassembled WGS sequence"/>
</dbReference>
<gene>
    <name evidence="1" type="ORF">PIB30_015452</name>
</gene>
<accession>A0ABU6U8S1</accession>
<proteinExistence type="predicted"/>
<comment type="caution">
    <text evidence="1">The sequence shown here is derived from an EMBL/GenBank/DDBJ whole genome shotgun (WGS) entry which is preliminary data.</text>
</comment>
<reference evidence="1 2" key="1">
    <citation type="journal article" date="2023" name="Plants (Basel)">
        <title>Bridging the Gap: Combining Genomics and Transcriptomics Approaches to Understand Stylosanthes scabra, an Orphan Legume from the Brazilian Caatinga.</title>
        <authorList>
            <person name="Ferreira-Neto J.R.C."/>
            <person name="da Silva M.D."/>
            <person name="Binneck E."/>
            <person name="de Melo N.F."/>
            <person name="da Silva R.H."/>
            <person name="de Melo A.L.T.M."/>
            <person name="Pandolfi V."/>
            <person name="Bustamante F.O."/>
            <person name="Brasileiro-Vidal A.C."/>
            <person name="Benko-Iseppon A.M."/>
        </authorList>
    </citation>
    <scope>NUCLEOTIDE SEQUENCE [LARGE SCALE GENOMIC DNA]</scope>
    <source>
        <tissue evidence="1">Leaves</tissue>
    </source>
</reference>
<organism evidence="1 2">
    <name type="scientific">Stylosanthes scabra</name>
    <dbReference type="NCBI Taxonomy" id="79078"/>
    <lineage>
        <taxon>Eukaryota</taxon>
        <taxon>Viridiplantae</taxon>
        <taxon>Streptophyta</taxon>
        <taxon>Embryophyta</taxon>
        <taxon>Tracheophyta</taxon>
        <taxon>Spermatophyta</taxon>
        <taxon>Magnoliopsida</taxon>
        <taxon>eudicotyledons</taxon>
        <taxon>Gunneridae</taxon>
        <taxon>Pentapetalae</taxon>
        <taxon>rosids</taxon>
        <taxon>fabids</taxon>
        <taxon>Fabales</taxon>
        <taxon>Fabaceae</taxon>
        <taxon>Papilionoideae</taxon>
        <taxon>50 kb inversion clade</taxon>
        <taxon>dalbergioids sensu lato</taxon>
        <taxon>Dalbergieae</taxon>
        <taxon>Pterocarpus clade</taxon>
        <taxon>Stylosanthes</taxon>
    </lineage>
</organism>
<dbReference type="EMBL" id="JASCZI010120871">
    <property type="protein sequence ID" value="MED6156566.1"/>
    <property type="molecule type" value="Genomic_DNA"/>
</dbReference>